<feature type="transmembrane region" description="Helical" evidence="2">
    <location>
        <begin position="130"/>
        <end position="147"/>
    </location>
</feature>
<keyword evidence="2" id="KW-0472">Membrane</keyword>
<feature type="compositionally biased region" description="Pro residues" evidence="1">
    <location>
        <begin position="543"/>
        <end position="554"/>
    </location>
</feature>
<dbReference type="InterPro" id="IPR016024">
    <property type="entry name" value="ARM-type_fold"/>
</dbReference>
<keyword evidence="4" id="KW-1185">Reference proteome</keyword>
<reference evidence="3 4" key="1">
    <citation type="submission" date="2018-01" db="EMBL/GenBank/DDBJ databases">
        <title>G. obscuriglobus.</title>
        <authorList>
            <person name="Franke J."/>
            <person name="Blomberg W."/>
            <person name="Selmecki A."/>
        </authorList>
    </citation>
    <scope>NUCLEOTIDE SEQUENCE [LARGE SCALE GENOMIC DNA]</scope>
    <source>
        <strain evidence="3 4">DSM 5831</strain>
    </source>
</reference>
<organism evidence="3 4">
    <name type="scientific">Gemmata obscuriglobus</name>
    <dbReference type="NCBI Taxonomy" id="114"/>
    <lineage>
        <taxon>Bacteria</taxon>
        <taxon>Pseudomonadati</taxon>
        <taxon>Planctomycetota</taxon>
        <taxon>Planctomycetia</taxon>
        <taxon>Gemmatales</taxon>
        <taxon>Gemmataceae</taxon>
        <taxon>Gemmata</taxon>
    </lineage>
</organism>
<feature type="region of interest" description="Disordered" evidence="1">
    <location>
        <begin position="514"/>
        <end position="565"/>
    </location>
</feature>
<protein>
    <recommendedName>
        <fullName evidence="5">HEAT repeat domain-containing protein</fullName>
    </recommendedName>
</protein>
<evidence type="ECO:0000313" key="4">
    <source>
        <dbReference type="Proteomes" id="UP000245802"/>
    </source>
</evidence>
<dbReference type="Gene3D" id="1.25.10.10">
    <property type="entry name" value="Leucine-rich Repeat Variant"/>
    <property type="match status" value="1"/>
</dbReference>
<dbReference type="EMBL" id="CP025958">
    <property type="protein sequence ID" value="AWM36092.1"/>
    <property type="molecule type" value="Genomic_DNA"/>
</dbReference>
<evidence type="ECO:0008006" key="5">
    <source>
        <dbReference type="Google" id="ProtNLM"/>
    </source>
</evidence>
<dbReference type="InterPro" id="IPR011989">
    <property type="entry name" value="ARM-like"/>
</dbReference>
<evidence type="ECO:0000256" key="2">
    <source>
        <dbReference type="SAM" id="Phobius"/>
    </source>
</evidence>
<evidence type="ECO:0000256" key="1">
    <source>
        <dbReference type="SAM" id="MobiDB-lite"/>
    </source>
</evidence>
<keyword evidence="2" id="KW-1133">Transmembrane helix</keyword>
<dbReference type="Pfam" id="PF13646">
    <property type="entry name" value="HEAT_2"/>
    <property type="match status" value="1"/>
</dbReference>
<name>A0A2Z3GVJ1_9BACT</name>
<dbReference type="Proteomes" id="UP000245802">
    <property type="component" value="Chromosome"/>
</dbReference>
<sequence>MLRLSTLRPLACLARLPRAESRDKVRYGSSSEQKSRSVWVPCPLGGRHRLPDTAQVGSRIMAWSAPAPRHDLGLLGRVVSFTLLALPAALLGGFGYRTDLIALYVGAGVQVLFALTLLRAHPVWRPPVSASLVVLYLIALAWLWLPTRGSPDWAVHIGQSALLITAVGLAAVHDLTRTGAEPLRRANKWCAKLVSRTDWPLQFTDCRLLPEVVALRGAALDEIRPVLALLSDPRPEVQCAALGALEYRPVWRPGEAELVMKTARESGEPAVRVAAAYALAAVGSADLIGGLARMLRDPAAEARAAAAEALLWQADAKWAFAREGVREALADPRLADDGPLFATGRLPAAALADLITWAEEHAPLAPRAIQTLIEQHHRDLTDGERPELGSQLAAMMLSADAPPALRVELAALLRDHNLLSVDLLDKLTNLDQPGPMRLFAAEEMLRINPHDSDGVDVLRGLARQPNREMALSVAAVLQNVLGLELGLPGGERPPANSKVAAEVARRVLLWANGANPDQLRPTPGPMPGLKPPRSAMLGGRPAAPKPSAFPPDPNEFPRSGSGTVF</sequence>
<dbReference type="KEGG" id="gog:C1280_03080"/>
<feature type="transmembrane region" description="Helical" evidence="2">
    <location>
        <begin position="153"/>
        <end position="175"/>
    </location>
</feature>
<proteinExistence type="predicted"/>
<evidence type="ECO:0000313" key="3">
    <source>
        <dbReference type="EMBL" id="AWM36092.1"/>
    </source>
</evidence>
<keyword evidence="2" id="KW-0812">Transmembrane</keyword>
<feature type="transmembrane region" description="Helical" evidence="2">
    <location>
        <begin position="74"/>
        <end position="94"/>
    </location>
</feature>
<feature type="transmembrane region" description="Helical" evidence="2">
    <location>
        <begin position="100"/>
        <end position="118"/>
    </location>
</feature>
<accession>A0A2Z3GVJ1</accession>
<dbReference type="AlphaFoldDB" id="A0A2Z3GVJ1"/>
<dbReference type="SUPFAM" id="SSF48371">
    <property type="entry name" value="ARM repeat"/>
    <property type="match status" value="2"/>
</dbReference>
<gene>
    <name evidence="3" type="ORF">C1280_03080</name>
</gene>
<dbReference type="OrthoDB" id="260344at2"/>